<keyword evidence="3 4" id="KW-0539">Nucleus</keyword>
<dbReference type="InterPro" id="IPR016295">
    <property type="entry name" value="Proteasome_beta4"/>
</dbReference>
<evidence type="ECO:0000256" key="3">
    <source>
        <dbReference type="ARBA" id="ARBA00023242"/>
    </source>
</evidence>
<evidence type="ECO:0000313" key="6">
    <source>
        <dbReference type="EMBL" id="CAD8219465.1"/>
    </source>
</evidence>
<dbReference type="CDD" id="cd03760">
    <property type="entry name" value="proteasome_beta_type_4"/>
    <property type="match status" value="1"/>
</dbReference>
<keyword evidence="2 4" id="KW-0647">Proteasome</keyword>
<dbReference type="GO" id="GO:0005737">
    <property type="term" value="C:cytoplasm"/>
    <property type="evidence" value="ECO:0007669"/>
    <property type="project" value="UniProtKB-SubCell"/>
</dbReference>
<organism evidence="6">
    <name type="scientific">Ostreococcus sp. 'lucimarinus'</name>
    <dbReference type="NCBI Taxonomy" id="242159"/>
    <lineage>
        <taxon>Eukaryota</taxon>
        <taxon>Viridiplantae</taxon>
        <taxon>Chlorophyta</taxon>
        <taxon>Mamiellophyceae</taxon>
        <taxon>Mamiellales</taxon>
        <taxon>Bathycoccaceae</taxon>
        <taxon>Ostreococcus</taxon>
    </lineage>
</organism>
<evidence type="ECO:0000256" key="5">
    <source>
        <dbReference type="SAM" id="MobiDB-lite"/>
    </source>
</evidence>
<dbReference type="InterPro" id="IPR023333">
    <property type="entry name" value="Proteasome_suB-type"/>
</dbReference>
<comment type="function">
    <text evidence="4">Component of the proteasome, a multicatalytic proteinase complex which is characterized by its ability to cleave peptides with Arg, Phe, Tyr, Leu, and Glu adjacent to the leaving group at neutral or slightly basic pH. The proteasome has an ATP-dependent proteolytic activity.</text>
</comment>
<dbReference type="GO" id="GO:0051603">
    <property type="term" value="P:proteolysis involved in protein catabolic process"/>
    <property type="evidence" value="ECO:0007669"/>
    <property type="project" value="InterPro"/>
</dbReference>
<dbReference type="AlphaFoldDB" id="A0A7R9XPS0"/>
<name>A0A7R9XPS0_9CHLO</name>
<dbReference type="SUPFAM" id="SSF56235">
    <property type="entry name" value="N-terminal nucleophile aminohydrolases (Ntn hydrolases)"/>
    <property type="match status" value="1"/>
</dbReference>
<protein>
    <recommendedName>
        <fullName evidence="4">Proteasome subunit beta</fullName>
    </recommendedName>
</protein>
<comment type="subcellular location">
    <subcellularLocation>
        <location evidence="4">Cytoplasm</location>
    </subcellularLocation>
    <subcellularLocation>
        <location evidence="4">Nucleus</location>
    </subcellularLocation>
</comment>
<comment type="subunit">
    <text evidence="4">Component of the proteasome complex.</text>
</comment>
<dbReference type="GO" id="GO:0005634">
    <property type="term" value="C:nucleus"/>
    <property type="evidence" value="ECO:0007669"/>
    <property type="project" value="UniProtKB-SubCell"/>
</dbReference>
<dbReference type="GO" id="GO:0005839">
    <property type="term" value="C:proteasome core complex"/>
    <property type="evidence" value="ECO:0007669"/>
    <property type="project" value="InterPro"/>
</dbReference>
<feature type="region of interest" description="Disordered" evidence="5">
    <location>
        <begin position="34"/>
        <end position="67"/>
    </location>
</feature>
<gene>
    <name evidence="6" type="ORF">OLUC0939_LOCUS184</name>
</gene>
<dbReference type="InterPro" id="IPR016050">
    <property type="entry name" value="Proteasome_bsu_CS"/>
</dbReference>
<dbReference type="Pfam" id="PF00227">
    <property type="entry name" value="Proteasome"/>
    <property type="match status" value="1"/>
</dbReference>
<dbReference type="Gene3D" id="3.60.20.10">
    <property type="entry name" value="Glutamine Phosphoribosylpyrophosphate, subunit 1, domain 1"/>
    <property type="match status" value="1"/>
</dbReference>
<comment type="similarity">
    <text evidence="4">Belongs to the peptidase T1B family.</text>
</comment>
<dbReference type="PROSITE" id="PS51476">
    <property type="entry name" value="PROTEASOME_BETA_2"/>
    <property type="match status" value="1"/>
</dbReference>
<accession>A0A7R9XPS0</accession>
<evidence type="ECO:0000256" key="1">
    <source>
        <dbReference type="ARBA" id="ARBA00022490"/>
    </source>
</evidence>
<dbReference type="PROSITE" id="PS00854">
    <property type="entry name" value="PROTEASOME_BETA_1"/>
    <property type="match status" value="1"/>
</dbReference>
<dbReference type="InterPro" id="IPR029055">
    <property type="entry name" value="Ntn_hydrolases_N"/>
</dbReference>
<reference evidence="6" key="1">
    <citation type="submission" date="2021-01" db="EMBL/GenBank/DDBJ databases">
        <authorList>
            <person name="Corre E."/>
            <person name="Pelletier E."/>
            <person name="Niang G."/>
            <person name="Scheremetjew M."/>
            <person name="Finn R."/>
            <person name="Kale V."/>
            <person name="Holt S."/>
            <person name="Cochrane G."/>
            <person name="Meng A."/>
            <person name="Brown T."/>
            <person name="Cohen L."/>
        </authorList>
    </citation>
    <scope>NUCLEOTIDE SEQUENCE</scope>
    <source>
        <strain evidence="6">Clade-A-BCC118000</strain>
    </source>
</reference>
<proteinExistence type="inferred from homology"/>
<dbReference type="EMBL" id="HBDX01000206">
    <property type="protein sequence ID" value="CAD8219465.1"/>
    <property type="molecule type" value="Transcribed_RNA"/>
</dbReference>
<dbReference type="InterPro" id="IPR001353">
    <property type="entry name" value="Proteasome_sua/b"/>
</dbReference>
<sequence>MIPRRVAHNPIIGPGVVPRGVDAEYDAACARDDARDGPATTTHVPASGRAFTLDGKAREKAPTTRTQTPYVTGTSALGLKYGDGVLLACDTLACYGSTKRYKNVERVKKVNERCAIAFTGELSDFTYVCNLLEELTTEDFCEDDGMTRDAEEIYQYLTRVMYNRRNKFDPLWNSLVVAGLKTNGETFLGTVGMIGTHYEDDHVCAGFGNHIARPIFREFYKADMTEEQAVEVMRSALYACVMRDKQMMNKFQICKVTKDGVTISEPFAVPTEWGYEKFYNPTKFSETGW</sequence>
<dbReference type="PANTHER" id="PTHR32194">
    <property type="entry name" value="METALLOPROTEASE TLDD"/>
    <property type="match status" value="1"/>
</dbReference>
<evidence type="ECO:0000256" key="4">
    <source>
        <dbReference type="RuleBase" id="RU004203"/>
    </source>
</evidence>
<dbReference type="PANTHER" id="PTHR32194:SF6">
    <property type="entry name" value="PROTEASOME SUBUNIT BETA"/>
    <property type="match status" value="1"/>
</dbReference>
<evidence type="ECO:0000256" key="2">
    <source>
        <dbReference type="ARBA" id="ARBA00022942"/>
    </source>
</evidence>
<keyword evidence="1 4" id="KW-0963">Cytoplasm</keyword>